<dbReference type="RefSeq" id="WP_142809838.1">
    <property type="nucleotide sequence ID" value="NZ_CP036282.1"/>
</dbReference>
<proteinExistence type="predicted"/>
<dbReference type="GO" id="GO:0008168">
    <property type="term" value="F:methyltransferase activity"/>
    <property type="evidence" value="ECO:0007669"/>
    <property type="project" value="UniProtKB-KW"/>
</dbReference>
<accession>A0A515EM17</accession>
<gene>
    <name evidence="1" type="ORF">EXZ61_05645</name>
</gene>
<dbReference type="Proteomes" id="UP000317365">
    <property type="component" value="Chromosome"/>
</dbReference>
<reference evidence="2" key="2">
    <citation type="journal article" date="2020" name="Int. J. Syst. Evol. Microbiol.">
        <title>Genomic insights into a novel species Rhodoferax aquaticus sp. nov., isolated from freshwater.</title>
        <authorList>
            <person name="Li T."/>
            <person name="Zhuo Y."/>
            <person name="Jin C.Z."/>
            <person name="Wu X."/>
            <person name="Ko S.R."/>
            <person name="Jin F.J."/>
            <person name="Ahn C.Y."/>
            <person name="Oh H.M."/>
            <person name="Lee H.G."/>
            <person name="Jin L."/>
        </authorList>
    </citation>
    <scope>NUCLEOTIDE SEQUENCE [LARGE SCALE GENOMIC DNA]</scope>
    <source>
        <strain evidence="2">Gr-4</strain>
    </source>
</reference>
<dbReference type="GO" id="GO:0032259">
    <property type="term" value="P:methylation"/>
    <property type="evidence" value="ECO:0007669"/>
    <property type="project" value="UniProtKB-KW"/>
</dbReference>
<dbReference type="EMBL" id="CP036282">
    <property type="protein sequence ID" value="QDL53696.1"/>
    <property type="molecule type" value="Genomic_DNA"/>
</dbReference>
<dbReference type="InterPro" id="IPR029063">
    <property type="entry name" value="SAM-dependent_MTases_sf"/>
</dbReference>
<dbReference type="Pfam" id="PF13578">
    <property type="entry name" value="Methyltransf_24"/>
    <property type="match status" value="1"/>
</dbReference>
<keyword evidence="1" id="KW-0808">Transferase</keyword>
<dbReference type="Gene3D" id="3.40.50.150">
    <property type="entry name" value="Vaccinia Virus protein VP39"/>
    <property type="match status" value="1"/>
</dbReference>
<dbReference type="SUPFAM" id="SSF53335">
    <property type="entry name" value="S-adenosyl-L-methionine-dependent methyltransferases"/>
    <property type="match status" value="1"/>
</dbReference>
<name>A0A515EM17_9BURK</name>
<reference evidence="2" key="1">
    <citation type="submission" date="2019-02" db="EMBL/GenBank/DDBJ databases">
        <title>Complete genome sequence of Rhodoferax sp. Gr-4.</title>
        <authorList>
            <person name="Jin L."/>
        </authorList>
    </citation>
    <scope>NUCLEOTIDE SEQUENCE [LARGE SCALE GENOMIC DNA]</scope>
    <source>
        <strain evidence="2">Gr-4</strain>
    </source>
</reference>
<dbReference type="KEGG" id="rhg:EXZ61_05645"/>
<sequence>MPASPLVNYNQRETTTLVFPATHLDGLEFIESAQQQGIKVVAATSEWDADVAQRVGDLMTLPYIYDERFPACFLELVSAQNIDQVYCPVSSVYIWLNNFIQSRGVPIALLGESPTQKEVQRHEKLLKKVDLHRTFIDQCSDGACNMRNIEVAAVLRMAADIYGESNEQKIAAMMAIFSSVPKGDVIEIGSLAGKSAAVLALMARRHNIGNILSVDSWQWEAGTQHDSPENVSVSMANAWDLNVVHDIFTVNLFPIGVGVFNYIHNESAQAFEIYRRDLSVYSATFGRTDYTGKIALIHIDANHDYVKVKLDCDLWLQMLAPDGWLILDDYLWAHGDGPYRMGNELLAQRSDTIERAFVCGKALFIKFNSAKN</sequence>
<dbReference type="AlphaFoldDB" id="A0A515EM17"/>
<protein>
    <submittedName>
        <fullName evidence="1">Class I SAM-dependent methyltransferase</fullName>
    </submittedName>
</protein>
<organism evidence="1 2">
    <name type="scientific">Rhodoferax aquaticus</name>
    <dbReference type="NCBI Taxonomy" id="2527691"/>
    <lineage>
        <taxon>Bacteria</taxon>
        <taxon>Pseudomonadati</taxon>
        <taxon>Pseudomonadota</taxon>
        <taxon>Betaproteobacteria</taxon>
        <taxon>Burkholderiales</taxon>
        <taxon>Comamonadaceae</taxon>
        <taxon>Rhodoferax</taxon>
    </lineage>
</organism>
<evidence type="ECO:0000313" key="1">
    <source>
        <dbReference type="EMBL" id="QDL53696.1"/>
    </source>
</evidence>
<evidence type="ECO:0000313" key="2">
    <source>
        <dbReference type="Proteomes" id="UP000317365"/>
    </source>
</evidence>
<keyword evidence="1" id="KW-0489">Methyltransferase</keyword>
<keyword evidence="2" id="KW-1185">Reference proteome</keyword>